<evidence type="ECO:0000313" key="2">
    <source>
        <dbReference type="EMBL" id="MTW19132.1"/>
    </source>
</evidence>
<organism evidence="2 3">
    <name type="scientific">Rhodoplanes serenus</name>
    <dbReference type="NCBI Taxonomy" id="200615"/>
    <lineage>
        <taxon>Bacteria</taxon>
        <taxon>Pseudomonadati</taxon>
        <taxon>Pseudomonadota</taxon>
        <taxon>Alphaproteobacteria</taxon>
        <taxon>Hyphomicrobiales</taxon>
        <taxon>Nitrobacteraceae</taxon>
        <taxon>Rhodoplanes</taxon>
    </lineage>
</organism>
<accession>A0A9X4XQW4</accession>
<dbReference type="RefSeq" id="WP_155481424.1">
    <property type="nucleotide sequence ID" value="NZ_WNKV01000024.1"/>
</dbReference>
<dbReference type="EMBL" id="WNKV01000024">
    <property type="protein sequence ID" value="MTW19132.1"/>
    <property type="molecule type" value="Genomic_DNA"/>
</dbReference>
<feature type="signal peptide" evidence="1">
    <location>
        <begin position="1"/>
        <end position="22"/>
    </location>
</feature>
<evidence type="ECO:0000313" key="3">
    <source>
        <dbReference type="Proteomes" id="UP000438991"/>
    </source>
</evidence>
<proteinExistence type="predicted"/>
<comment type="caution">
    <text evidence="2">The sequence shown here is derived from an EMBL/GenBank/DDBJ whole genome shotgun (WGS) entry which is preliminary data.</text>
</comment>
<evidence type="ECO:0000256" key="1">
    <source>
        <dbReference type="SAM" id="SignalP"/>
    </source>
</evidence>
<protein>
    <submittedName>
        <fullName evidence="2">Uncharacterized protein</fullName>
    </submittedName>
</protein>
<reference evidence="2 3" key="1">
    <citation type="submission" date="2019-11" db="EMBL/GenBank/DDBJ databases">
        <title>Whole-genome sequence of Rhodoplanes serenus DSM 18633, type strain.</title>
        <authorList>
            <person name="Kyndt J.A."/>
            <person name="Meyer T.E."/>
        </authorList>
    </citation>
    <scope>NUCLEOTIDE SEQUENCE [LARGE SCALE GENOMIC DNA]</scope>
    <source>
        <strain evidence="2 3">DSM 18633</strain>
    </source>
</reference>
<name>A0A9X4XQW4_9BRAD</name>
<dbReference type="AlphaFoldDB" id="A0A9X4XQW4"/>
<sequence>MAGAWRAALLAAGLMMLGPPCAAQPSSGLLVDGMAPQFNAAAVKLEMPLSIALEECKVEQYRACTYDAGTGVRIFVGAMPDMKRVKKILVHMASAGVPEDERRLSAIKFLSVITVLMSILSPSAKKDEVGAAARNFVEVLGRKNQDYGETVFHGVKYKYLTMPGLVVAAIERR</sequence>
<keyword evidence="1" id="KW-0732">Signal</keyword>
<gene>
    <name evidence="2" type="ORF">GJ689_23310</name>
</gene>
<dbReference type="Proteomes" id="UP000438991">
    <property type="component" value="Unassembled WGS sequence"/>
</dbReference>
<feature type="chain" id="PRO_5040970009" evidence="1">
    <location>
        <begin position="23"/>
        <end position="173"/>
    </location>
</feature>